<protein>
    <recommendedName>
        <fullName evidence="2">PorV/PorQ family protein</fullName>
    </recommendedName>
</protein>
<sequence>MSTPSRFFVLCLLVTALLSYTGDFEELGSSARAMGKGSAVVSSLLDASTIYYNPAFTSLFSQREITFLHSENFGGLFRNDYLGFVYPFANYSLGLGIYAIFVPGVKITKLLNETLPPSPENPVVVERIVTTYDGIFYLNYSQSILKGPTNLTLGINGKVFYRSLGVNDAFGFGGDLGLGFKSGLVSLGLRLRNLFASPLLWSDTTEYIKMRGAVGITKIFHLLGGDFGLSYEIEGNMEDLPFYSNLGLEYNWRFLSFRFGLLRRCPTFGFGIVYKNFYCDYAYESSHYPEPESRELPSSPIKISGGVRF</sequence>
<dbReference type="AlphaFoldDB" id="A0A7C3URW2"/>
<name>A0A7C3URW2_UNCW3</name>
<accession>A0A7C3URW2</accession>
<evidence type="ECO:0008006" key="2">
    <source>
        <dbReference type="Google" id="ProtNLM"/>
    </source>
</evidence>
<evidence type="ECO:0000313" key="1">
    <source>
        <dbReference type="EMBL" id="HGE99748.1"/>
    </source>
</evidence>
<organism evidence="1">
    <name type="scientific">candidate division WOR-3 bacterium</name>
    <dbReference type="NCBI Taxonomy" id="2052148"/>
    <lineage>
        <taxon>Bacteria</taxon>
        <taxon>Bacteria division WOR-3</taxon>
    </lineage>
</organism>
<proteinExistence type="predicted"/>
<comment type="caution">
    <text evidence="1">The sequence shown here is derived from an EMBL/GenBank/DDBJ whole genome shotgun (WGS) entry which is preliminary data.</text>
</comment>
<dbReference type="EMBL" id="DTMQ01000042">
    <property type="protein sequence ID" value="HGE99748.1"/>
    <property type="molecule type" value="Genomic_DNA"/>
</dbReference>
<dbReference type="Gene3D" id="2.40.160.60">
    <property type="entry name" value="Outer membrane protein transport protein (OMPP1/FadL/TodX)"/>
    <property type="match status" value="1"/>
</dbReference>
<gene>
    <name evidence="1" type="ORF">ENX07_06765</name>
</gene>
<reference evidence="1" key="1">
    <citation type="journal article" date="2020" name="mSystems">
        <title>Genome- and Community-Level Interaction Insights into Carbon Utilization and Element Cycling Functions of Hydrothermarchaeota in Hydrothermal Sediment.</title>
        <authorList>
            <person name="Zhou Z."/>
            <person name="Liu Y."/>
            <person name="Xu W."/>
            <person name="Pan J."/>
            <person name="Luo Z.H."/>
            <person name="Li M."/>
        </authorList>
    </citation>
    <scope>NUCLEOTIDE SEQUENCE [LARGE SCALE GENOMIC DNA]</scope>
    <source>
        <strain evidence="1">SpSt-906</strain>
    </source>
</reference>